<dbReference type="KEGG" id="ctc:CTC_01688"/>
<feature type="transmembrane region" description="Helical" evidence="1">
    <location>
        <begin position="61"/>
        <end position="80"/>
    </location>
</feature>
<reference evidence="2 3" key="1">
    <citation type="journal article" date="2003" name="Proc. Natl. Acad. Sci. U.S.A.">
        <title>The genome sequence of Clostridium tetani, the causative agent of tetanus disease.</title>
        <authorList>
            <person name="Brueggemann H."/>
            <person name="Baumer S."/>
            <person name="Fricke W.F."/>
            <person name="Wiezer A."/>
            <person name="Liesegang H."/>
            <person name="Decker I."/>
            <person name="Herzberg C."/>
            <person name="Martinez-Arias R."/>
            <person name="Merkl R."/>
            <person name="Henne A."/>
            <person name="Gottschalk G."/>
        </authorList>
    </citation>
    <scope>NUCLEOTIDE SEQUENCE [LARGE SCALE GENOMIC DNA]</scope>
    <source>
        <strain evidence="3">Massachusetts / E88</strain>
    </source>
</reference>
<name>Q893W9_CLOTE</name>
<feature type="transmembrane region" description="Helical" evidence="1">
    <location>
        <begin position="101"/>
        <end position="122"/>
    </location>
</feature>
<keyword evidence="1" id="KW-1133">Transmembrane helix</keyword>
<gene>
    <name evidence="2" type="ordered locus">CTC_01688</name>
</gene>
<dbReference type="STRING" id="212717.CTC_01688"/>
<protein>
    <submittedName>
        <fullName evidence="2">Uncharacterized protein</fullName>
    </submittedName>
</protein>
<dbReference type="EMBL" id="AE015927">
    <property type="protein sequence ID" value="AAO36223.1"/>
    <property type="molecule type" value="Genomic_DNA"/>
</dbReference>
<dbReference type="Proteomes" id="UP000001412">
    <property type="component" value="Chromosome"/>
</dbReference>
<evidence type="ECO:0000313" key="2">
    <source>
        <dbReference type="EMBL" id="AAO36223.1"/>
    </source>
</evidence>
<dbReference type="HOGENOM" id="CLU_1183385_0_0_9"/>
<feature type="transmembrane region" description="Helical" evidence="1">
    <location>
        <begin position="184"/>
        <end position="204"/>
    </location>
</feature>
<keyword evidence="1" id="KW-0812">Transmembrane</keyword>
<keyword evidence="1" id="KW-0472">Membrane</keyword>
<accession>Q893W9</accession>
<proteinExistence type="predicted"/>
<evidence type="ECO:0000313" key="3">
    <source>
        <dbReference type="Proteomes" id="UP000001412"/>
    </source>
</evidence>
<feature type="transmembrane region" description="Helical" evidence="1">
    <location>
        <begin position="142"/>
        <end position="163"/>
    </location>
</feature>
<dbReference type="AlphaFoldDB" id="Q893W9"/>
<feature type="transmembrane region" description="Helical" evidence="1">
    <location>
        <begin position="210"/>
        <end position="232"/>
    </location>
</feature>
<organism evidence="2 3">
    <name type="scientific">Clostridium tetani (strain Massachusetts / E88)</name>
    <dbReference type="NCBI Taxonomy" id="212717"/>
    <lineage>
        <taxon>Bacteria</taxon>
        <taxon>Bacillati</taxon>
        <taxon>Bacillota</taxon>
        <taxon>Clostridia</taxon>
        <taxon>Eubacteriales</taxon>
        <taxon>Clostridiaceae</taxon>
        <taxon>Clostridium</taxon>
    </lineage>
</organism>
<evidence type="ECO:0000256" key="1">
    <source>
        <dbReference type="SAM" id="Phobius"/>
    </source>
</evidence>
<keyword evidence="3" id="KW-1185">Reference proteome</keyword>
<sequence>MSKTMSVSRVINIKKFKSQIKIFSKSQSKILKMLILIFAMLASAIILDVASESTTSTVSLWWIGFIIYFIDITVLIQDFNRELKFFLDLRYTRKEFYINNYIIIAMITIIYSIFLFYLKYIGAIKNTHIVPIPIIQAKAHTYIINFLGIITMNIFMITIVTYFTVKEKQYIYSIVAFLNLGQFFFKRLHSFISNNIVYGFIFIWSSTKRFYILLIILAILNMFLYYSILIAYKRKDVN</sequence>